<protein>
    <submittedName>
        <fullName evidence="3">Cysteine methyltransferase</fullName>
    </submittedName>
</protein>
<dbReference type="InterPro" id="IPR052520">
    <property type="entry name" value="ATL_DNA_repair"/>
</dbReference>
<dbReference type="GO" id="GO:0008168">
    <property type="term" value="F:methyltransferase activity"/>
    <property type="evidence" value="ECO:0007669"/>
    <property type="project" value="UniProtKB-KW"/>
</dbReference>
<keyword evidence="1" id="KW-0227">DNA damage</keyword>
<evidence type="ECO:0000259" key="2">
    <source>
        <dbReference type="Pfam" id="PF01035"/>
    </source>
</evidence>
<dbReference type="OrthoDB" id="9132167at2"/>
<dbReference type="PANTHER" id="PTHR42942">
    <property type="entry name" value="6-O-METHYLGUANINE DNA METHYLTRANSFERASE"/>
    <property type="match status" value="1"/>
</dbReference>
<evidence type="ECO:0000256" key="1">
    <source>
        <dbReference type="ARBA" id="ARBA00022763"/>
    </source>
</evidence>
<keyword evidence="3" id="KW-0808">Transferase</keyword>
<dbReference type="EMBL" id="VFRR01000001">
    <property type="protein sequence ID" value="TPE55568.1"/>
    <property type="molecule type" value="Genomic_DNA"/>
</dbReference>
<dbReference type="CDD" id="cd06445">
    <property type="entry name" value="ATase"/>
    <property type="match status" value="1"/>
</dbReference>
<gene>
    <name evidence="3" type="ORF">FJM67_00520</name>
</gene>
<dbReference type="InterPro" id="IPR014048">
    <property type="entry name" value="MethylDNA_cys_MeTrfase_DNA-bd"/>
</dbReference>
<name>A0A501X543_9GAMM</name>
<dbReference type="GO" id="GO:0006281">
    <property type="term" value="P:DNA repair"/>
    <property type="evidence" value="ECO:0007669"/>
    <property type="project" value="InterPro"/>
</dbReference>
<dbReference type="SUPFAM" id="SSF46767">
    <property type="entry name" value="Methylated DNA-protein cysteine methyltransferase, C-terminal domain"/>
    <property type="match status" value="1"/>
</dbReference>
<dbReference type="PANTHER" id="PTHR42942:SF1">
    <property type="entry name" value="ALKYLTRANSFERASE-LIKE PROTEIN 1"/>
    <property type="match status" value="1"/>
</dbReference>
<organism evidence="3 4">
    <name type="scientific">Maribrevibacterium harenarium</name>
    <dbReference type="NCBI Taxonomy" id="2589817"/>
    <lineage>
        <taxon>Bacteria</taxon>
        <taxon>Pseudomonadati</taxon>
        <taxon>Pseudomonadota</taxon>
        <taxon>Gammaproteobacteria</taxon>
        <taxon>Oceanospirillales</taxon>
        <taxon>Oceanospirillaceae</taxon>
        <taxon>Maribrevibacterium</taxon>
    </lineage>
</organism>
<dbReference type="GO" id="GO:0032259">
    <property type="term" value="P:methylation"/>
    <property type="evidence" value="ECO:0007669"/>
    <property type="project" value="UniProtKB-KW"/>
</dbReference>
<dbReference type="AlphaFoldDB" id="A0A501X543"/>
<feature type="domain" description="Methylated-DNA-[protein]-cysteine S-methyltransferase DNA binding" evidence="2">
    <location>
        <begin position="8"/>
        <end position="89"/>
    </location>
</feature>
<proteinExistence type="predicted"/>
<reference evidence="3 4" key="1">
    <citation type="submission" date="2019-06" db="EMBL/GenBank/DDBJ databases">
        <title>A novel bacterium of genus Marinomonas, isolated from coastal sand.</title>
        <authorList>
            <person name="Huang H."/>
            <person name="Mo K."/>
            <person name="Hu Y."/>
        </authorList>
    </citation>
    <scope>NUCLEOTIDE SEQUENCE [LARGE SCALE GENOMIC DNA]</scope>
    <source>
        <strain evidence="3 4">HB171799</strain>
    </source>
</reference>
<evidence type="ECO:0000313" key="4">
    <source>
        <dbReference type="Proteomes" id="UP000315901"/>
    </source>
</evidence>
<dbReference type="InterPro" id="IPR036217">
    <property type="entry name" value="MethylDNA_cys_MeTrfase_DNAb"/>
</dbReference>
<dbReference type="Gene3D" id="1.10.10.10">
    <property type="entry name" value="Winged helix-like DNA-binding domain superfamily/Winged helix DNA-binding domain"/>
    <property type="match status" value="1"/>
</dbReference>
<evidence type="ECO:0000313" key="3">
    <source>
        <dbReference type="EMBL" id="TPE55568.1"/>
    </source>
</evidence>
<accession>A0A501X543</accession>
<keyword evidence="3" id="KW-0489">Methyltransferase</keyword>
<sequence length="105" mass="11898">MTFQAQKEFAEAVLAIIANSNEGDLLSYGEVARLAHSPNHARQVGKILAKLPKDTAIPWFRVVNSKKQISFTEGSDSYWRQRESLEHEGWRIEGNRILPINPPAR</sequence>
<keyword evidence="4" id="KW-1185">Reference proteome</keyword>
<dbReference type="RefSeq" id="WP_140586641.1">
    <property type="nucleotide sequence ID" value="NZ_VFRR01000001.1"/>
</dbReference>
<dbReference type="Pfam" id="PF01035">
    <property type="entry name" value="DNA_binding_1"/>
    <property type="match status" value="1"/>
</dbReference>
<dbReference type="InterPro" id="IPR036388">
    <property type="entry name" value="WH-like_DNA-bd_sf"/>
</dbReference>
<dbReference type="Proteomes" id="UP000315901">
    <property type="component" value="Unassembled WGS sequence"/>
</dbReference>
<comment type="caution">
    <text evidence="3">The sequence shown here is derived from an EMBL/GenBank/DDBJ whole genome shotgun (WGS) entry which is preliminary data.</text>
</comment>